<dbReference type="InterPro" id="IPR036770">
    <property type="entry name" value="Ankyrin_rpt-contain_sf"/>
</dbReference>
<organism evidence="5 6">
    <name type="scientific">Streptomyces beijiangensis</name>
    <dbReference type="NCBI Taxonomy" id="163361"/>
    <lineage>
        <taxon>Bacteria</taxon>
        <taxon>Bacillati</taxon>
        <taxon>Actinomycetota</taxon>
        <taxon>Actinomycetes</taxon>
        <taxon>Kitasatosporales</taxon>
        <taxon>Streptomycetaceae</taxon>
        <taxon>Streptomyces</taxon>
    </lineage>
</organism>
<sequence length="142" mass="14626">MNRRKQKKMADKLVWAAMSHDTKQVGALLRAGADPDAPDVDGETPLYAAAVQGATDNVRRLLAAGASPDAPSAGPGSEGTALCAAACWGETEVVRELLAGGADPHLREDNGAGKTPLEWAEAGPHEETAALLRAAIRPVAVP</sequence>
<dbReference type="Pfam" id="PF12796">
    <property type="entry name" value="Ank_2"/>
    <property type="match status" value="1"/>
</dbReference>
<name>A0A939FCQ4_9ACTN</name>
<dbReference type="Proteomes" id="UP000664167">
    <property type="component" value="Unassembled WGS sequence"/>
</dbReference>
<reference evidence="5" key="1">
    <citation type="submission" date="2021-03" db="EMBL/GenBank/DDBJ databases">
        <title>Streptomyces poriferae sp. nov., a novel marine sponge-derived Actinobacteria species with anti-MRSA activity.</title>
        <authorList>
            <person name="Sandoval-Powers M."/>
            <person name="Kralova S."/>
            <person name="Nguyen G.-S."/>
            <person name="Fawwal D."/>
            <person name="Degnes K."/>
            <person name="Klinkenberg G."/>
            <person name="Sletta H."/>
            <person name="Wentzel A."/>
            <person name="Liles M.R."/>
        </authorList>
    </citation>
    <scope>NUCLEOTIDE SEQUENCE</scope>
    <source>
        <strain evidence="5">DSM 41794</strain>
    </source>
</reference>
<evidence type="ECO:0000256" key="3">
    <source>
        <dbReference type="PROSITE-ProRule" id="PRU00023"/>
    </source>
</evidence>
<keyword evidence="2 3" id="KW-0040">ANK repeat</keyword>
<dbReference type="SMART" id="SM00248">
    <property type="entry name" value="ANK"/>
    <property type="match status" value="3"/>
</dbReference>
<dbReference type="PANTHER" id="PTHR24171">
    <property type="entry name" value="ANKYRIN REPEAT DOMAIN-CONTAINING PROTEIN 39-RELATED"/>
    <property type="match status" value="1"/>
</dbReference>
<keyword evidence="1" id="KW-0677">Repeat</keyword>
<accession>A0A939FCQ4</accession>
<proteinExistence type="predicted"/>
<dbReference type="EMBL" id="JAFLRJ010000461">
    <property type="protein sequence ID" value="MBO0516846.1"/>
    <property type="molecule type" value="Genomic_DNA"/>
</dbReference>
<gene>
    <name evidence="5" type="ORF">J0695_34525</name>
</gene>
<dbReference type="SUPFAM" id="SSF48403">
    <property type="entry name" value="Ankyrin repeat"/>
    <property type="match status" value="1"/>
</dbReference>
<protein>
    <submittedName>
        <fullName evidence="5">Ankyrin repeat domain-containing protein</fullName>
    </submittedName>
</protein>
<dbReference type="InterPro" id="IPR002110">
    <property type="entry name" value="Ankyrin_rpt"/>
</dbReference>
<evidence type="ECO:0000256" key="1">
    <source>
        <dbReference type="ARBA" id="ARBA00022737"/>
    </source>
</evidence>
<evidence type="ECO:0000256" key="2">
    <source>
        <dbReference type="ARBA" id="ARBA00023043"/>
    </source>
</evidence>
<dbReference type="PROSITE" id="PS50297">
    <property type="entry name" value="ANK_REP_REGION"/>
    <property type="match status" value="1"/>
</dbReference>
<evidence type="ECO:0000256" key="4">
    <source>
        <dbReference type="SAM" id="MobiDB-lite"/>
    </source>
</evidence>
<dbReference type="RefSeq" id="WP_206968720.1">
    <property type="nucleotide sequence ID" value="NZ_BAAAJJ010000002.1"/>
</dbReference>
<feature type="repeat" description="ANK" evidence="3">
    <location>
        <begin position="41"/>
        <end position="73"/>
    </location>
</feature>
<dbReference type="Gene3D" id="1.25.40.20">
    <property type="entry name" value="Ankyrin repeat-containing domain"/>
    <property type="match status" value="1"/>
</dbReference>
<dbReference type="PROSITE" id="PS50088">
    <property type="entry name" value="ANK_REPEAT"/>
    <property type="match status" value="2"/>
</dbReference>
<comment type="caution">
    <text evidence="5">The sequence shown here is derived from an EMBL/GenBank/DDBJ whole genome shotgun (WGS) entry which is preliminary data.</text>
</comment>
<feature type="region of interest" description="Disordered" evidence="4">
    <location>
        <begin position="102"/>
        <end position="122"/>
    </location>
</feature>
<dbReference type="AlphaFoldDB" id="A0A939FCQ4"/>
<keyword evidence="6" id="KW-1185">Reference proteome</keyword>
<evidence type="ECO:0000313" key="6">
    <source>
        <dbReference type="Proteomes" id="UP000664167"/>
    </source>
</evidence>
<feature type="repeat" description="ANK" evidence="3">
    <location>
        <begin position="77"/>
        <end position="109"/>
    </location>
</feature>
<evidence type="ECO:0000313" key="5">
    <source>
        <dbReference type="EMBL" id="MBO0516846.1"/>
    </source>
</evidence>